<keyword evidence="4 6" id="KW-0560">Oxidoreductase</keyword>
<dbReference type="Proteomes" id="UP000198406">
    <property type="component" value="Unassembled WGS sequence"/>
</dbReference>
<evidence type="ECO:0000259" key="8">
    <source>
        <dbReference type="PROSITE" id="PS51324"/>
    </source>
</evidence>
<dbReference type="PROSITE" id="PS51324">
    <property type="entry name" value="ERV_ALR"/>
    <property type="match status" value="1"/>
</dbReference>
<dbReference type="GO" id="GO:0016971">
    <property type="term" value="F:flavin-dependent sulfhydryl oxidase activity"/>
    <property type="evidence" value="ECO:0007669"/>
    <property type="project" value="InterPro"/>
</dbReference>
<sequence length="172" mass="19629">MKQDDTASNLKNNLGKLPPPLFGEDDCDRPACHDMMSQMKKASQASQEKKAVECPPNSGVLGRASWTLLHTMAVWYPDRPTGEDQQHMKSFMSALARFYPCTWCARDFQANLEESPVPTSSRKELCQWMCEQHNLVNEKLGKPVFDCDLKNLDKRWRKNTQDPECKTSGLPH</sequence>
<dbReference type="InParanoid" id="A0A1Z5KGL0"/>
<keyword evidence="3 6" id="KW-0274">FAD</keyword>
<organism evidence="9 10">
    <name type="scientific">Fistulifera solaris</name>
    <name type="common">Oleaginous diatom</name>
    <dbReference type="NCBI Taxonomy" id="1519565"/>
    <lineage>
        <taxon>Eukaryota</taxon>
        <taxon>Sar</taxon>
        <taxon>Stramenopiles</taxon>
        <taxon>Ochrophyta</taxon>
        <taxon>Bacillariophyta</taxon>
        <taxon>Bacillariophyceae</taxon>
        <taxon>Bacillariophycidae</taxon>
        <taxon>Naviculales</taxon>
        <taxon>Naviculaceae</taxon>
        <taxon>Fistulifera</taxon>
    </lineage>
</organism>
<keyword evidence="5" id="KW-1015">Disulfide bond</keyword>
<evidence type="ECO:0000256" key="5">
    <source>
        <dbReference type="ARBA" id="ARBA00023157"/>
    </source>
</evidence>
<keyword evidence="10" id="KW-1185">Reference proteome</keyword>
<evidence type="ECO:0000313" key="10">
    <source>
        <dbReference type="Proteomes" id="UP000198406"/>
    </source>
</evidence>
<dbReference type="InterPro" id="IPR017905">
    <property type="entry name" value="ERV/ALR_sulphydryl_oxidase"/>
</dbReference>
<dbReference type="PANTHER" id="PTHR12645">
    <property type="entry name" value="ALR/ERV"/>
    <property type="match status" value="1"/>
</dbReference>
<comment type="caution">
    <text evidence="9">The sequence shown here is derived from an EMBL/GenBank/DDBJ whole genome shotgun (WGS) entry which is preliminary data.</text>
</comment>
<gene>
    <name evidence="9" type="ORF">FisN_10Lh309</name>
</gene>
<dbReference type="SUPFAM" id="SSF69000">
    <property type="entry name" value="FAD-dependent thiol oxidase"/>
    <property type="match status" value="1"/>
</dbReference>
<dbReference type="OrthoDB" id="17199at2759"/>
<dbReference type="FunCoup" id="A0A1Z5KGL0">
    <property type="interactions" value="21"/>
</dbReference>
<dbReference type="GO" id="GO:0005739">
    <property type="term" value="C:mitochondrion"/>
    <property type="evidence" value="ECO:0007669"/>
    <property type="project" value="TreeGrafter"/>
</dbReference>
<dbReference type="FunFam" id="1.20.120.310:FF:000002">
    <property type="entry name" value="Sulfhydryl oxidase"/>
    <property type="match status" value="1"/>
</dbReference>
<name>A0A1Z5KGL0_FISSO</name>
<evidence type="ECO:0000256" key="2">
    <source>
        <dbReference type="ARBA" id="ARBA00022630"/>
    </source>
</evidence>
<feature type="region of interest" description="Disordered" evidence="7">
    <location>
        <begin position="1"/>
        <end position="22"/>
    </location>
</feature>
<dbReference type="InterPro" id="IPR036774">
    <property type="entry name" value="ERV/ALR_sulphydryl_oxid_sf"/>
</dbReference>
<dbReference type="PANTHER" id="PTHR12645:SF0">
    <property type="entry name" value="FAD-LINKED SULFHYDRYL OXIDASE ALR"/>
    <property type="match status" value="1"/>
</dbReference>
<reference evidence="9 10" key="1">
    <citation type="journal article" date="2015" name="Plant Cell">
        <title>Oil accumulation by the oleaginous diatom Fistulifera solaris as revealed by the genome and transcriptome.</title>
        <authorList>
            <person name="Tanaka T."/>
            <person name="Maeda Y."/>
            <person name="Veluchamy A."/>
            <person name="Tanaka M."/>
            <person name="Abida H."/>
            <person name="Marechal E."/>
            <person name="Bowler C."/>
            <person name="Muto M."/>
            <person name="Sunaga Y."/>
            <person name="Tanaka M."/>
            <person name="Yoshino T."/>
            <person name="Taniguchi T."/>
            <person name="Fukuda Y."/>
            <person name="Nemoto M."/>
            <person name="Matsumoto M."/>
            <person name="Wong P.S."/>
            <person name="Aburatani S."/>
            <person name="Fujibuchi W."/>
        </authorList>
    </citation>
    <scope>NUCLEOTIDE SEQUENCE [LARGE SCALE GENOMIC DNA]</scope>
    <source>
        <strain evidence="9 10">JPCC DA0580</strain>
    </source>
</reference>
<dbReference type="Gene3D" id="1.20.120.310">
    <property type="entry name" value="ERV/ALR sulfhydryl oxidase domain"/>
    <property type="match status" value="1"/>
</dbReference>
<dbReference type="EC" id="1.8.3.2" evidence="6"/>
<comment type="catalytic activity">
    <reaction evidence="6">
        <text>2 R'C(R)SH + O2 = R'C(R)S-S(R)CR' + H2O2</text>
        <dbReference type="Rhea" id="RHEA:17357"/>
        <dbReference type="ChEBI" id="CHEBI:15379"/>
        <dbReference type="ChEBI" id="CHEBI:16240"/>
        <dbReference type="ChEBI" id="CHEBI:16520"/>
        <dbReference type="ChEBI" id="CHEBI:17412"/>
        <dbReference type="EC" id="1.8.3.2"/>
    </reaction>
</comment>
<evidence type="ECO:0000256" key="7">
    <source>
        <dbReference type="SAM" id="MobiDB-lite"/>
    </source>
</evidence>
<feature type="domain" description="ERV/ALR sulfhydryl oxidase" evidence="8">
    <location>
        <begin position="54"/>
        <end position="156"/>
    </location>
</feature>
<evidence type="ECO:0000313" key="9">
    <source>
        <dbReference type="EMBL" id="GAX25108.1"/>
    </source>
</evidence>
<comment type="cofactor">
    <cofactor evidence="1 6">
        <name>FAD</name>
        <dbReference type="ChEBI" id="CHEBI:57692"/>
    </cofactor>
</comment>
<protein>
    <recommendedName>
        <fullName evidence="6">Sulfhydryl oxidase</fullName>
        <ecNumber evidence="6">1.8.3.2</ecNumber>
    </recommendedName>
</protein>
<dbReference type="AlphaFoldDB" id="A0A1Z5KGL0"/>
<keyword evidence="2 6" id="KW-0285">Flavoprotein</keyword>
<accession>A0A1Z5KGL0</accession>
<dbReference type="InterPro" id="IPR039799">
    <property type="entry name" value="ALR/ERV"/>
</dbReference>
<dbReference type="GO" id="GO:0050660">
    <property type="term" value="F:flavin adenine dinucleotide binding"/>
    <property type="evidence" value="ECO:0007669"/>
    <property type="project" value="TreeGrafter"/>
</dbReference>
<evidence type="ECO:0000256" key="6">
    <source>
        <dbReference type="RuleBase" id="RU371123"/>
    </source>
</evidence>
<evidence type="ECO:0000256" key="1">
    <source>
        <dbReference type="ARBA" id="ARBA00001974"/>
    </source>
</evidence>
<evidence type="ECO:0000256" key="3">
    <source>
        <dbReference type="ARBA" id="ARBA00022827"/>
    </source>
</evidence>
<dbReference type="Pfam" id="PF04777">
    <property type="entry name" value="Evr1_Alr"/>
    <property type="match status" value="1"/>
</dbReference>
<proteinExistence type="predicted"/>
<dbReference type="EMBL" id="BDSP01000219">
    <property type="protein sequence ID" value="GAX25108.1"/>
    <property type="molecule type" value="Genomic_DNA"/>
</dbReference>
<evidence type="ECO:0000256" key="4">
    <source>
        <dbReference type="ARBA" id="ARBA00023002"/>
    </source>
</evidence>